<sequence length="97" mass="10935">MGQIEVRCVLGTCESESESHFAFGCLSKDLPVEALTVSDNFGRSIQLFSSVNFLQILIIIIFFKSKNDFDVCFSVYKSRITLDIKLINVRFSSNLVT</sequence>
<evidence type="ECO:0000313" key="1">
    <source>
        <dbReference type="EMBL" id="KAG8657995.1"/>
    </source>
</evidence>
<proteinExistence type="predicted"/>
<comment type="caution">
    <text evidence="1">The sequence shown here is derived from an EMBL/GenBank/DDBJ whole genome shotgun (WGS) entry which is preliminary data.</text>
</comment>
<accession>A0ACB7I169</accession>
<keyword evidence="2" id="KW-1185">Reference proteome</keyword>
<protein>
    <submittedName>
        <fullName evidence="1">Uncharacterized protein</fullName>
    </submittedName>
</protein>
<organism evidence="1 2">
    <name type="scientific">Manihot esculenta</name>
    <name type="common">Cassava</name>
    <name type="synonym">Jatropha manihot</name>
    <dbReference type="NCBI Taxonomy" id="3983"/>
    <lineage>
        <taxon>Eukaryota</taxon>
        <taxon>Viridiplantae</taxon>
        <taxon>Streptophyta</taxon>
        <taxon>Embryophyta</taxon>
        <taxon>Tracheophyta</taxon>
        <taxon>Spermatophyta</taxon>
        <taxon>Magnoliopsida</taxon>
        <taxon>eudicotyledons</taxon>
        <taxon>Gunneridae</taxon>
        <taxon>Pentapetalae</taxon>
        <taxon>rosids</taxon>
        <taxon>fabids</taxon>
        <taxon>Malpighiales</taxon>
        <taxon>Euphorbiaceae</taxon>
        <taxon>Crotonoideae</taxon>
        <taxon>Manihoteae</taxon>
        <taxon>Manihot</taxon>
    </lineage>
</organism>
<evidence type="ECO:0000313" key="2">
    <source>
        <dbReference type="Proteomes" id="UP000091857"/>
    </source>
</evidence>
<reference evidence="2" key="1">
    <citation type="journal article" date="2016" name="Nat. Biotechnol.">
        <title>Sequencing wild and cultivated cassava and related species reveals extensive interspecific hybridization and genetic diversity.</title>
        <authorList>
            <person name="Bredeson J.V."/>
            <person name="Lyons J.B."/>
            <person name="Prochnik S.E."/>
            <person name="Wu G.A."/>
            <person name="Ha C.M."/>
            <person name="Edsinger-Gonzales E."/>
            <person name="Grimwood J."/>
            <person name="Schmutz J."/>
            <person name="Rabbi I.Y."/>
            <person name="Egesi C."/>
            <person name="Nauluvula P."/>
            <person name="Lebot V."/>
            <person name="Ndunguru J."/>
            <person name="Mkamilo G."/>
            <person name="Bart R.S."/>
            <person name="Setter T.L."/>
            <person name="Gleadow R.M."/>
            <person name="Kulakow P."/>
            <person name="Ferguson M.E."/>
            <person name="Rounsley S."/>
            <person name="Rokhsar D.S."/>
        </authorList>
    </citation>
    <scope>NUCLEOTIDE SEQUENCE [LARGE SCALE GENOMIC DNA]</scope>
    <source>
        <strain evidence="2">cv. AM560-2</strain>
    </source>
</reference>
<dbReference type="Proteomes" id="UP000091857">
    <property type="component" value="Chromosome 3"/>
</dbReference>
<name>A0ACB7I169_MANES</name>
<dbReference type="EMBL" id="CM004389">
    <property type="protein sequence ID" value="KAG8657995.1"/>
    <property type="molecule type" value="Genomic_DNA"/>
</dbReference>
<gene>
    <name evidence="1" type="ORF">MANES_03G110832v8</name>
</gene>